<dbReference type="AlphaFoldDB" id="U4VLM4"/>
<evidence type="ECO:0000313" key="1">
    <source>
        <dbReference type="EMBL" id="ERM03716.1"/>
    </source>
</evidence>
<sequence>MQQEKTVRCAGQDCFQTFRRIGKVFDDGFTIRKRCNGLFDGFMNMNKLLPIFKCQPIGENGEGLL</sequence>
<accession>U4VLM4</accession>
<name>U4VLM4_9HYPH</name>
<protein>
    <submittedName>
        <fullName evidence="1">Uncharacterized protein</fullName>
    </submittedName>
</protein>
<proteinExistence type="predicted"/>
<dbReference type="EMBL" id="ASXJ01000002">
    <property type="protein sequence ID" value="ERM03716.1"/>
    <property type="molecule type" value="Genomic_DNA"/>
</dbReference>
<dbReference type="Proteomes" id="UP000016842">
    <property type="component" value="Unassembled WGS sequence"/>
</dbReference>
<comment type="caution">
    <text evidence="1">The sequence shown here is derived from an EMBL/GenBank/DDBJ whole genome shotgun (WGS) entry which is preliminary data.</text>
</comment>
<reference evidence="1 2" key="1">
    <citation type="journal article" date="2014" name="FEMS Microbiol. Lett.">
        <title>Genome sequencing analysis reveals virulence-related gene content of Ochrobactrum intermedium strain 229E, a urease-positive strain isolated from the human gastric niche.</title>
        <authorList>
            <person name="Kulkarni G.J."/>
            <person name="Shetty S."/>
            <person name="Dharne M.S."/>
            <person name="Shouche Y.S."/>
        </authorList>
    </citation>
    <scope>NUCLEOTIDE SEQUENCE [LARGE SCALE GENOMIC DNA]</scope>
    <source>
        <strain evidence="1 2">229E</strain>
    </source>
</reference>
<gene>
    <name evidence="1" type="ORF">Q644_00100</name>
</gene>
<organism evidence="1 2">
    <name type="scientific">Brucella intermedia 229E</name>
    <dbReference type="NCBI Taxonomy" id="1337887"/>
    <lineage>
        <taxon>Bacteria</taxon>
        <taxon>Pseudomonadati</taxon>
        <taxon>Pseudomonadota</taxon>
        <taxon>Alphaproteobacteria</taxon>
        <taxon>Hyphomicrobiales</taxon>
        <taxon>Brucellaceae</taxon>
        <taxon>Brucella/Ochrobactrum group</taxon>
        <taxon>Brucella</taxon>
    </lineage>
</organism>
<evidence type="ECO:0000313" key="2">
    <source>
        <dbReference type="Proteomes" id="UP000016842"/>
    </source>
</evidence>